<dbReference type="Gene3D" id="2.40.128.130">
    <property type="entry name" value="Autotransporter beta-domain"/>
    <property type="match status" value="1"/>
</dbReference>
<dbReference type="SUPFAM" id="SSF51126">
    <property type="entry name" value="Pectin lyase-like"/>
    <property type="match status" value="4"/>
</dbReference>
<dbReference type="PANTHER" id="PTHR35037:SF3">
    <property type="entry name" value="C-TERMINAL REGION OF AIDA-LIKE PROTEIN"/>
    <property type="match status" value="1"/>
</dbReference>
<accession>A0A5B8CMN5</accession>
<evidence type="ECO:0000313" key="5">
    <source>
        <dbReference type="Proteomes" id="UP000311469"/>
    </source>
</evidence>
<dbReference type="InterPro" id="IPR051551">
    <property type="entry name" value="Autotransporter_adhesion"/>
</dbReference>
<protein>
    <submittedName>
        <fullName evidence="4">Autotransporter domain-containing protein</fullName>
    </submittedName>
</protein>
<reference evidence="4 5" key="1">
    <citation type="submission" date="2019-06" db="EMBL/GenBank/DDBJ databases">
        <title>Genome organization and adaptive potential of archetypical organophosphate degarding Sphingobium fuliginis ATCC 27551.</title>
        <authorList>
            <person name="Sarwar A."/>
            <person name="Parthasarathy S."/>
            <person name="Singh C."/>
            <person name="Siddavattam D."/>
        </authorList>
    </citation>
    <scope>NUCLEOTIDE SEQUENCE [LARGE SCALE GENOMIC DNA]</scope>
    <source>
        <strain evidence="4 5">ATCC 27551</strain>
    </source>
</reference>
<feature type="region of interest" description="Disordered" evidence="2">
    <location>
        <begin position="475"/>
        <end position="501"/>
    </location>
</feature>
<proteinExistence type="predicted"/>
<evidence type="ECO:0000256" key="1">
    <source>
        <dbReference type="ARBA" id="ARBA00022729"/>
    </source>
</evidence>
<organism evidence="4 5">
    <name type="scientific">Sphingobium fuliginis ATCC 27551</name>
    <dbReference type="NCBI Taxonomy" id="1208342"/>
    <lineage>
        <taxon>Bacteria</taxon>
        <taxon>Pseudomonadati</taxon>
        <taxon>Pseudomonadota</taxon>
        <taxon>Alphaproteobacteria</taxon>
        <taxon>Sphingomonadales</taxon>
        <taxon>Sphingomonadaceae</taxon>
        <taxon>Sphingobium</taxon>
    </lineage>
</organism>
<keyword evidence="1" id="KW-0732">Signal</keyword>
<dbReference type="Pfam" id="PF12951">
    <property type="entry name" value="PATR"/>
    <property type="match status" value="5"/>
</dbReference>
<dbReference type="KEGG" id="sufl:FIL70_22355"/>
<feature type="domain" description="Autotransporter" evidence="3">
    <location>
        <begin position="964"/>
        <end position="1237"/>
    </location>
</feature>
<dbReference type="InterPro" id="IPR013425">
    <property type="entry name" value="Autotrns_rpt"/>
</dbReference>
<dbReference type="PANTHER" id="PTHR35037">
    <property type="entry name" value="C-TERMINAL REGION OF AIDA-LIKE PROTEIN"/>
    <property type="match status" value="1"/>
</dbReference>
<sequence length="1237" mass="126420">MRRRGRRGGFAQSGSIARDTTAALFLGGMMMTPAEAEAQTALRFWDGSDPELHANGAVDGGSGLWRMTEPSWTDSNGVINGPMRPVPAFAIFQGRPGTVTMDDSQGVPSVTGMLFRSDGYRLTSGSLKLDGGAYTSIRSEMGTTTRIDAELTGTGGVFFNDLGTVVLTGKNSYLGNTRVDGGTVIGNVHSIRGDLENGGTVIFGQEEDATFAGNVSGVFSFWGYMIKQGAGALTLGGGNALNWRVDEGRLIARAQGFGGDVEIGGGGALTFSSGNMTGAETVYPYRLSGSGGFDVTGSATLLMTGQSGDFTGATRVEGSALRVDGALGGTLRLSDGGVLSGTGRVGAVDVGGGGRLLGRGGDTLHMASLKLGSGSVVVAALRRSGDPALFDIAGNLTLDGILDLGGSDPLEDGLYRLFSYGGQLTDHGLELGAPPPGQVPGRLSVQTAMAGQVNLLSGASARPLLFWDGGDPTRHSDGRVDGGPGTWRAGTPDWTGEDGASSRTADPAAFAIFAGRGGQVVLDDSAGALSTAGMQFAVTGYQLSGSELTLAGGDRTVIRVGDGSVWSTTMTAEIAAALSGNTTLVKQDAGTLILSGVNGYAGNTEVAAGTLVGNALSIRGDISNAATIVFDQRTNEGFASGIRPLGGIAGRMVKRGSGVLTLMGASTLDWRLEEGRLATAASRFTGDAVLNPGAELLFEEPGDSRYAGTLAGAGRFIKAGTGDLTLTGGSRDFTGATQVRFGRLTVDGALGGALAVEGGSLLAGRGRLGSVRIAPGGIIAPGPGIATLTVEGDLELSPGSRTEIEVDPSGTVTDRIDVLGTATLGGTVAHIGANGAYRPSATYTILTAQAGIRGRFDTVTSSFAFLTPSLGYSANAVTLTLRRNDVRFDDVAATSNQRAAGAALQTLGSGNAAYDAVLLSDADTARNAFDRLSGAFHASIRTALVEASGLSRDATLERLRGSADDRPGPAYWGKALDEWGNRRGHDNASVVAQGSSGALFGAEWQVPETTLRLGIVGGHHRAAMRAQGYADIDSYHAGFYGGAALAPVTLRGGLIVSWQDIDARRSVAFAGFADSLSTRYRATTTQAFAEAAHRFALSAGALEPFISMAHVQLRVGKGQESGGSAALALGGDSMRTSFATAGLRGDTRLQWGASSLTLRASAGWQHALGDQLPVVGAALGGQHFNVTGLPIARDTLVSEIGLEAAVGSNMRINLGYSGALSPASQNHVARVGLLWQF</sequence>
<dbReference type="EMBL" id="CP041017">
    <property type="protein sequence ID" value="QDC39900.1"/>
    <property type="molecule type" value="Genomic_DNA"/>
</dbReference>
<dbReference type="Pfam" id="PF03797">
    <property type="entry name" value="Autotransporter"/>
    <property type="match status" value="1"/>
</dbReference>
<dbReference type="SMART" id="SM00869">
    <property type="entry name" value="Autotransporter"/>
    <property type="match status" value="1"/>
</dbReference>
<evidence type="ECO:0000259" key="3">
    <source>
        <dbReference type="PROSITE" id="PS51208"/>
    </source>
</evidence>
<dbReference type="SUPFAM" id="SSF103515">
    <property type="entry name" value="Autotransporter"/>
    <property type="match status" value="1"/>
</dbReference>
<dbReference type="NCBIfam" id="TIGR01414">
    <property type="entry name" value="autotrans_barl"/>
    <property type="match status" value="1"/>
</dbReference>
<dbReference type="NCBIfam" id="TIGR02601">
    <property type="entry name" value="autotrns_rpt"/>
    <property type="match status" value="1"/>
</dbReference>
<dbReference type="Proteomes" id="UP000311469">
    <property type="component" value="Chromosome cSF2"/>
</dbReference>
<dbReference type="InterPro" id="IPR036709">
    <property type="entry name" value="Autotransporte_beta_dom_sf"/>
</dbReference>
<dbReference type="InterPro" id="IPR011050">
    <property type="entry name" value="Pectin_lyase_fold/virulence"/>
</dbReference>
<gene>
    <name evidence="4" type="ORF">FIL70_22355</name>
</gene>
<dbReference type="InterPro" id="IPR006315">
    <property type="entry name" value="OM_autotransptr_brl_dom"/>
</dbReference>
<dbReference type="AlphaFoldDB" id="A0A5B8CMN5"/>
<evidence type="ECO:0000256" key="2">
    <source>
        <dbReference type="SAM" id="MobiDB-lite"/>
    </source>
</evidence>
<name>A0A5B8CMN5_SPHSA</name>
<evidence type="ECO:0000313" key="4">
    <source>
        <dbReference type="EMBL" id="QDC39900.1"/>
    </source>
</evidence>
<dbReference type="InterPro" id="IPR005546">
    <property type="entry name" value="Autotransporte_beta"/>
</dbReference>
<dbReference type="GO" id="GO:0019867">
    <property type="term" value="C:outer membrane"/>
    <property type="evidence" value="ECO:0007669"/>
    <property type="project" value="InterPro"/>
</dbReference>
<dbReference type="PROSITE" id="PS51208">
    <property type="entry name" value="AUTOTRANSPORTER"/>
    <property type="match status" value="1"/>
</dbReference>